<protein>
    <submittedName>
        <fullName evidence="1">Uncharacterized protein</fullName>
    </submittedName>
</protein>
<evidence type="ECO:0000313" key="1">
    <source>
        <dbReference type="EMBL" id="GFS35653.1"/>
    </source>
</evidence>
<dbReference type="EMBL" id="BMAW01042717">
    <property type="protein sequence ID" value="GFS35653.1"/>
    <property type="molecule type" value="Genomic_DNA"/>
</dbReference>
<organism evidence="1 2">
    <name type="scientific">Nephila pilipes</name>
    <name type="common">Giant wood spider</name>
    <name type="synonym">Nephila maculata</name>
    <dbReference type="NCBI Taxonomy" id="299642"/>
    <lineage>
        <taxon>Eukaryota</taxon>
        <taxon>Metazoa</taxon>
        <taxon>Ecdysozoa</taxon>
        <taxon>Arthropoda</taxon>
        <taxon>Chelicerata</taxon>
        <taxon>Arachnida</taxon>
        <taxon>Araneae</taxon>
        <taxon>Araneomorphae</taxon>
        <taxon>Entelegynae</taxon>
        <taxon>Araneoidea</taxon>
        <taxon>Nephilidae</taxon>
        <taxon>Nephila</taxon>
    </lineage>
</organism>
<reference evidence="1" key="1">
    <citation type="submission" date="2020-08" db="EMBL/GenBank/DDBJ databases">
        <title>Multicomponent nature underlies the extraordinary mechanical properties of spider dragline silk.</title>
        <authorList>
            <person name="Kono N."/>
            <person name="Nakamura H."/>
            <person name="Mori M."/>
            <person name="Yoshida Y."/>
            <person name="Ohtoshi R."/>
            <person name="Malay A.D."/>
            <person name="Moran D.A.P."/>
            <person name="Tomita M."/>
            <person name="Numata K."/>
            <person name="Arakawa K."/>
        </authorList>
    </citation>
    <scope>NUCLEOTIDE SEQUENCE</scope>
</reference>
<feature type="non-terminal residue" evidence="1">
    <location>
        <position position="1"/>
    </location>
</feature>
<dbReference type="Proteomes" id="UP000887013">
    <property type="component" value="Unassembled WGS sequence"/>
</dbReference>
<proteinExistence type="predicted"/>
<keyword evidence="2" id="KW-1185">Reference proteome</keyword>
<accession>A0A8X6JJ77</accession>
<gene>
    <name evidence="1" type="ORF">NPIL_184411</name>
</gene>
<sequence length="66" mass="7699">NKGNNERRKREPQPKPVHWPRRLSNRVRDVTRSLLRATLGANTQNPTRVGYWRTVLLSVLPFALLP</sequence>
<name>A0A8X6JJ77_NEPPI</name>
<evidence type="ECO:0000313" key="2">
    <source>
        <dbReference type="Proteomes" id="UP000887013"/>
    </source>
</evidence>
<dbReference type="AlphaFoldDB" id="A0A8X6JJ77"/>
<comment type="caution">
    <text evidence="1">The sequence shown here is derived from an EMBL/GenBank/DDBJ whole genome shotgun (WGS) entry which is preliminary data.</text>
</comment>